<keyword evidence="3" id="KW-1185">Reference proteome</keyword>
<feature type="compositionally biased region" description="Basic and acidic residues" evidence="1">
    <location>
        <begin position="11"/>
        <end position="26"/>
    </location>
</feature>
<dbReference type="Proteomes" id="UP001165065">
    <property type="component" value="Unassembled WGS sequence"/>
</dbReference>
<feature type="non-terminal residue" evidence="2">
    <location>
        <position position="82"/>
    </location>
</feature>
<gene>
    <name evidence="2" type="ORF">TrCOL_g3544</name>
</gene>
<protein>
    <submittedName>
        <fullName evidence="2">Uncharacterized protein</fullName>
    </submittedName>
</protein>
<evidence type="ECO:0000313" key="3">
    <source>
        <dbReference type="Proteomes" id="UP001165065"/>
    </source>
</evidence>
<sequence length="82" mass="9136">MKNFGGNSRRMLGEHPGGEGEMDGEKVSTYPFNYDEVEDDDDDEVGEDDVVEKFVMPTFTNGNFSPSFDAAEDVASEDEEEE</sequence>
<reference evidence="3" key="1">
    <citation type="journal article" date="2023" name="Commun. Biol.">
        <title>Genome analysis of Parmales, the sister group of diatoms, reveals the evolutionary specialization of diatoms from phago-mixotrophs to photoautotrophs.</title>
        <authorList>
            <person name="Ban H."/>
            <person name="Sato S."/>
            <person name="Yoshikawa S."/>
            <person name="Yamada K."/>
            <person name="Nakamura Y."/>
            <person name="Ichinomiya M."/>
            <person name="Sato N."/>
            <person name="Blanc-Mathieu R."/>
            <person name="Endo H."/>
            <person name="Kuwata A."/>
            <person name="Ogata H."/>
        </authorList>
    </citation>
    <scope>NUCLEOTIDE SEQUENCE [LARGE SCALE GENOMIC DNA]</scope>
</reference>
<organism evidence="2 3">
    <name type="scientific">Triparma columacea</name>
    <dbReference type="NCBI Taxonomy" id="722753"/>
    <lineage>
        <taxon>Eukaryota</taxon>
        <taxon>Sar</taxon>
        <taxon>Stramenopiles</taxon>
        <taxon>Ochrophyta</taxon>
        <taxon>Bolidophyceae</taxon>
        <taxon>Parmales</taxon>
        <taxon>Triparmaceae</taxon>
        <taxon>Triparma</taxon>
    </lineage>
</organism>
<feature type="compositionally biased region" description="Acidic residues" evidence="1">
    <location>
        <begin position="70"/>
        <end position="82"/>
    </location>
</feature>
<comment type="caution">
    <text evidence="2">The sequence shown here is derived from an EMBL/GenBank/DDBJ whole genome shotgun (WGS) entry which is preliminary data.</text>
</comment>
<dbReference type="EMBL" id="BRYA01001425">
    <property type="protein sequence ID" value="GMI42684.1"/>
    <property type="molecule type" value="Genomic_DNA"/>
</dbReference>
<name>A0A9W7GFL4_9STRA</name>
<evidence type="ECO:0000256" key="1">
    <source>
        <dbReference type="SAM" id="MobiDB-lite"/>
    </source>
</evidence>
<feature type="region of interest" description="Disordered" evidence="1">
    <location>
        <begin position="58"/>
        <end position="82"/>
    </location>
</feature>
<dbReference type="AlphaFoldDB" id="A0A9W7GFL4"/>
<proteinExistence type="predicted"/>
<accession>A0A9W7GFL4</accession>
<evidence type="ECO:0000313" key="2">
    <source>
        <dbReference type="EMBL" id="GMI42684.1"/>
    </source>
</evidence>
<feature type="region of interest" description="Disordered" evidence="1">
    <location>
        <begin position="1"/>
        <end position="27"/>
    </location>
</feature>